<gene>
    <name evidence="1" type="ORF">EHSB41UT_03939</name>
</gene>
<dbReference type="AlphaFoldDB" id="A0A1X7APX3"/>
<protein>
    <recommendedName>
        <fullName evidence="3">GTPase</fullName>
    </recommendedName>
</protein>
<dbReference type="EMBL" id="FWPT01000011">
    <property type="protein sequence ID" value="SMA50148.1"/>
    <property type="molecule type" value="Genomic_DNA"/>
</dbReference>
<evidence type="ECO:0008006" key="3">
    <source>
        <dbReference type="Google" id="ProtNLM"/>
    </source>
</evidence>
<evidence type="ECO:0000313" key="1">
    <source>
        <dbReference type="EMBL" id="SMA50148.1"/>
    </source>
</evidence>
<dbReference type="OrthoDB" id="5724405at2"/>
<keyword evidence="2" id="KW-1185">Reference proteome</keyword>
<reference evidence="1 2" key="1">
    <citation type="submission" date="2017-03" db="EMBL/GenBank/DDBJ databases">
        <authorList>
            <person name="Afonso C.L."/>
            <person name="Miller P.J."/>
            <person name="Scott M.A."/>
            <person name="Spackman E."/>
            <person name="Goraichik I."/>
            <person name="Dimitrov K.M."/>
            <person name="Suarez D.L."/>
            <person name="Swayne D.E."/>
        </authorList>
    </citation>
    <scope>NUCLEOTIDE SEQUENCE [LARGE SCALE GENOMIC DNA]</scope>
    <source>
        <strain evidence="1">SB41UT1</strain>
    </source>
</reference>
<accession>A0A1X7APX3</accession>
<proteinExistence type="predicted"/>
<sequence length="583" mass="65432">MHSSQNSMKFAIPECTREQLTFSNPDKASIQEWIANLPKTNLGETARRLYFALQDLNGVDLPVTTRLSILEQLRPSIYYACRELSVHFLKKALTLTEKQRKIASLSQALQSHLLIGYKIVISQQLKGELDSQGKKNLVIAIHRAVTESSQTLLRCYQLYCSPPKNIWKELHTLYRLAETYNLHKAAVDDRECKGNSQKTIACSYKKALLLSRARPNMLRQQELGQLFDTLSDWSGAATLEPSVSEHSVFAINVEADTAPSYSTTVTIEDPTHYRGLDTRELTSMVDDITKSAQQELSPILLHHLLSCWRPKTERSHVRSQTSGSITFAAGLSATHFYLSGETPFHQSFPHPDQLALNTKAAFDSPSDKDIWDHVTGAVPSGNQMTAMVGDIVLFDGQEKTTQATYPLFEASLIDTSPGGYCARLRGDIPPHIQAGEIIAIRSPSGYQWMMAIIRWVRLEGAEQVVFGIQLLSPNAHPTAISIIHKKRSASDFLRCFYLPEFKELDEPAYLITPRVPFHVGSKVRFFNGKEFVTAVLAECTISTGSFSKYLFNLYVPKTTPDSEDQIVNQTQAEDEFQVLWSNL</sequence>
<dbReference type="RefSeq" id="WP_133060588.1">
    <property type="nucleotide sequence ID" value="NZ_CBCSCN010000013.1"/>
</dbReference>
<evidence type="ECO:0000313" key="2">
    <source>
        <dbReference type="Proteomes" id="UP000196573"/>
    </source>
</evidence>
<organism evidence="1 2">
    <name type="scientific">Parendozoicomonas haliclonae</name>
    <dbReference type="NCBI Taxonomy" id="1960125"/>
    <lineage>
        <taxon>Bacteria</taxon>
        <taxon>Pseudomonadati</taxon>
        <taxon>Pseudomonadota</taxon>
        <taxon>Gammaproteobacteria</taxon>
        <taxon>Oceanospirillales</taxon>
        <taxon>Endozoicomonadaceae</taxon>
        <taxon>Parendozoicomonas</taxon>
    </lineage>
</organism>
<name>A0A1X7APX3_9GAMM</name>
<dbReference type="Proteomes" id="UP000196573">
    <property type="component" value="Unassembled WGS sequence"/>
</dbReference>